<name>A0A1G5PEA5_9PSED</name>
<dbReference type="AlphaFoldDB" id="A0A1G5PEA5"/>
<dbReference type="RefSeq" id="WP_074584852.1">
    <property type="nucleotide sequence ID" value="NZ_DYYY01000047.1"/>
</dbReference>
<proteinExistence type="predicted"/>
<evidence type="ECO:0000313" key="2">
    <source>
        <dbReference type="Proteomes" id="UP000183046"/>
    </source>
</evidence>
<dbReference type="Proteomes" id="UP000183046">
    <property type="component" value="Unassembled WGS sequence"/>
</dbReference>
<evidence type="ECO:0000313" key="1">
    <source>
        <dbReference type="EMBL" id="SCZ47638.1"/>
    </source>
</evidence>
<protein>
    <submittedName>
        <fullName evidence="1">Uncharacterized protein</fullName>
    </submittedName>
</protein>
<dbReference type="EMBL" id="FMWB01000015">
    <property type="protein sequence ID" value="SCZ47638.1"/>
    <property type="molecule type" value="Genomic_DNA"/>
</dbReference>
<organism evidence="1 2">
    <name type="scientific">Pseudomonas oryzihabitans</name>
    <dbReference type="NCBI Taxonomy" id="47885"/>
    <lineage>
        <taxon>Bacteria</taxon>
        <taxon>Pseudomonadati</taxon>
        <taxon>Pseudomonadota</taxon>
        <taxon>Gammaproteobacteria</taxon>
        <taxon>Pseudomonadales</taxon>
        <taxon>Pseudomonadaceae</taxon>
        <taxon>Pseudomonas</taxon>
    </lineage>
</organism>
<gene>
    <name evidence="1" type="ORF">SAMN05216279_11535</name>
</gene>
<sequence length="160" mass="17789">MVPVEQLKAAVEQLPKWSPQITSQVGWVNWRQGFQIKALWYGNCSLLCYLDFKDRVARDDTLATAFKRFAAPGARPRVIHGHGWSCLDYSFQSDHFVSINELAEIADAKGYAYTVLYVQECAGARPVFATLGIPLVPGEMGKEWVGGEFISYACPAGQNL</sequence>
<dbReference type="OrthoDB" id="7019341at2"/>
<accession>A0A1G5PEA5</accession>
<reference evidence="2" key="1">
    <citation type="submission" date="2016-10" db="EMBL/GenBank/DDBJ databases">
        <authorList>
            <person name="de Groot N.N."/>
        </authorList>
    </citation>
    <scope>NUCLEOTIDE SEQUENCE [LARGE SCALE GENOMIC DNA]</scope>
    <source>
        <strain evidence="2">DSM 15758</strain>
    </source>
</reference>
<comment type="caution">
    <text evidence="1">The sequence shown here is derived from an EMBL/GenBank/DDBJ whole genome shotgun (WGS) entry which is preliminary data.</text>
</comment>